<dbReference type="PROSITE" id="PS50949">
    <property type="entry name" value="HTH_GNTR"/>
    <property type="match status" value="1"/>
</dbReference>
<organism evidence="7 8">
    <name type="scientific">Deinococcus hopiensis KR-140</name>
    <dbReference type="NCBI Taxonomy" id="695939"/>
    <lineage>
        <taxon>Bacteria</taxon>
        <taxon>Thermotogati</taxon>
        <taxon>Deinococcota</taxon>
        <taxon>Deinococci</taxon>
        <taxon>Deinococcales</taxon>
        <taxon>Deinococcaceae</taxon>
        <taxon>Deinococcus</taxon>
    </lineage>
</organism>
<evidence type="ECO:0000259" key="6">
    <source>
        <dbReference type="PROSITE" id="PS50949"/>
    </source>
</evidence>
<dbReference type="Gene3D" id="1.10.10.10">
    <property type="entry name" value="Winged helix-like DNA-binding domain superfamily/Winged helix DNA-binding domain"/>
    <property type="match status" value="1"/>
</dbReference>
<keyword evidence="5" id="KW-0804">Transcription</keyword>
<evidence type="ECO:0000256" key="2">
    <source>
        <dbReference type="ARBA" id="ARBA00022898"/>
    </source>
</evidence>
<accession>A0A1W1VD36</accession>
<feature type="domain" description="HTH gntR-type" evidence="6">
    <location>
        <begin position="32"/>
        <end position="100"/>
    </location>
</feature>
<dbReference type="InterPro" id="IPR051446">
    <property type="entry name" value="HTH_trans_reg/aminotransferase"/>
</dbReference>
<dbReference type="GO" id="GO:0030170">
    <property type="term" value="F:pyridoxal phosphate binding"/>
    <property type="evidence" value="ECO:0007669"/>
    <property type="project" value="InterPro"/>
</dbReference>
<dbReference type="Proteomes" id="UP000192582">
    <property type="component" value="Unassembled WGS sequence"/>
</dbReference>
<evidence type="ECO:0000256" key="1">
    <source>
        <dbReference type="ARBA" id="ARBA00005384"/>
    </source>
</evidence>
<dbReference type="InterPro" id="IPR000524">
    <property type="entry name" value="Tscrpt_reg_HTH_GntR"/>
</dbReference>
<dbReference type="OrthoDB" id="9808770at2"/>
<dbReference type="CDD" id="cd00609">
    <property type="entry name" value="AAT_like"/>
    <property type="match status" value="1"/>
</dbReference>
<dbReference type="RefSeq" id="WP_084048497.1">
    <property type="nucleotide sequence ID" value="NZ_FWWU01000009.1"/>
</dbReference>
<evidence type="ECO:0000256" key="4">
    <source>
        <dbReference type="ARBA" id="ARBA00023125"/>
    </source>
</evidence>
<keyword evidence="8" id="KW-1185">Reference proteome</keyword>
<evidence type="ECO:0000256" key="3">
    <source>
        <dbReference type="ARBA" id="ARBA00023015"/>
    </source>
</evidence>
<comment type="similarity">
    <text evidence="1">In the C-terminal section; belongs to the class-I pyridoxal-phosphate-dependent aminotransferase family.</text>
</comment>
<evidence type="ECO:0000256" key="5">
    <source>
        <dbReference type="ARBA" id="ARBA00023163"/>
    </source>
</evidence>
<gene>
    <name evidence="7" type="ORF">SAMN00790413_00917</name>
</gene>
<dbReference type="InterPro" id="IPR036390">
    <property type="entry name" value="WH_DNA-bd_sf"/>
</dbReference>
<evidence type="ECO:0000313" key="8">
    <source>
        <dbReference type="Proteomes" id="UP000192582"/>
    </source>
</evidence>
<evidence type="ECO:0000313" key="7">
    <source>
        <dbReference type="EMBL" id="SMB90864.1"/>
    </source>
</evidence>
<dbReference type="PANTHER" id="PTHR46577:SF1">
    <property type="entry name" value="HTH-TYPE TRANSCRIPTIONAL REGULATORY PROTEIN GABR"/>
    <property type="match status" value="1"/>
</dbReference>
<dbReference type="STRING" id="695939.SAMN00790413_00917"/>
<dbReference type="SMART" id="SM00345">
    <property type="entry name" value="HTH_GNTR"/>
    <property type="match status" value="1"/>
</dbReference>
<keyword evidence="4" id="KW-0238">DNA-binding</keyword>
<dbReference type="Pfam" id="PF00155">
    <property type="entry name" value="Aminotran_1_2"/>
    <property type="match status" value="1"/>
</dbReference>
<dbReference type="GO" id="GO:0008483">
    <property type="term" value="F:transaminase activity"/>
    <property type="evidence" value="ECO:0007669"/>
    <property type="project" value="UniProtKB-KW"/>
</dbReference>
<dbReference type="InterPro" id="IPR036388">
    <property type="entry name" value="WH-like_DNA-bd_sf"/>
</dbReference>
<dbReference type="SUPFAM" id="SSF46785">
    <property type="entry name" value="Winged helix' DNA-binding domain"/>
    <property type="match status" value="1"/>
</dbReference>
<keyword evidence="7" id="KW-0032">Aminotransferase</keyword>
<dbReference type="InterPro" id="IPR015424">
    <property type="entry name" value="PyrdxlP-dep_Trfase"/>
</dbReference>
<keyword evidence="2" id="KW-0663">Pyridoxal phosphate</keyword>
<name>A0A1W1VD36_9DEIO</name>
<keyword evidence="7" id="KW-0808">Transferase</keyword>
<dbReference type="CDD" id="cd07377">
    <property type="entry name" value="WHTH_GntR"/>
    <property type="match status" value="1"/>
</dbReference>
<dbReference type="EMBL" id="FWWU01000009">
    <property type="protein sequence ID" value="SMB90864.1"/>
    <property type="molecule type" value="Genomic_DNA"/>
</dbReference>
<dbReference type="AlphaFoldDB" id="A0A1W1VD36"/>
<dbReference type="InterPro" id="IPR004839">
    <property type="entry name" value="Aminotransferase_I/II_large"/>
</dbReference>
<dbReference type="Gene3D" id="3.40.640.10">
    <property type="entry name" value="Type I PLP-dependent aspartate aminotransferase-like (Major domain)"/>
    <property type="match status" value="1"/>
</dbReference>
<sequence length="500" mass="52418">MLDPRTEPDMAQTGGPLDVFPLPIALDRASSTPLHAQLAAQIRAGALTGTLPAGTALPGSRSLAAELGVTRGVVTAAFEALRLDGTLDTRVGSGTRVAAGVAVYGGRERGGRSPHWLTLPDDAPVDARVTTPGIHFQPGVAGTQVLDLRAWRAAWAAAGRTPPEGDYGDAAGERELRAALAAFVGRARGLRATPEQTVVTAGSLSALGLIARLLPPGSRVLFENPGYRAARQVLLDAGMEIRPIPVDDEGLVTDDLPRARLAVVTPSHQYPLGVRMTLSRRLALLRWAQEHDALIVEDDYDGEFRYGATPLPPLASLEGAEGRVLYLGTLSKLLTPAVRTGFLVAPPVLVPALTRARTLADGGHGRITQAALIHFIGGGHLDRHVRRARRWHAGQQATLAHTLAPLSPHARLGGIEAGLHACLHLPAHIPGAEVAAALAQRGVFVSTLHSYTFAGAVPNALLLGYGGLTAAQVERGAREIVRVLAPRLGTPAPAATYEDV</sequence>
<dbReference type="GO" id="GO:0003700">
    <property type="term" value="F:DNA-binding transcription factor activity"/>
    <property type="evidence" value="ECO:0007669"/>
    <property type="project" value="InterPro"/>
</dbReference>
<dbReference type="PANTHER" id="PTHR46577">
    <property type="entry name" value="HTH-TYPE TRANSCRIPTIONAL REGULATORY PROTEIN GABR"/>
    <property type="match status" value="1"/>
</dbReference>
<keyword evidence="3" id="KW-0805">Transcription regulation</keyword>
<dbReference type="GO" id="GO:0003677">
    <property type="term" value="F:DNA binding"/>
    <property type="evidence" value="ECO:0007669"/>
    <property type="project" value="UniProtKB-KW"/>
</dbReference>
<dbReference type="Pfam" id="PF00392">
    <property type="entry name" value="GntR"/>
    <property type="match status" value="1"/>
</dbReference>
<reference evidence="7 8" key="1">
    <citation type="submission" date="2017-04" db="EMBL/GenBank/DDBJ databases">
        <authorList>
            <person name="Afonso C.L."/>
            <person name="Miller P.J."/>
            <person name="Scott M.A."/>
            <person name="Spackman E."/>
            <person name="Goraichik I."/>
            <person name="Dimitrov K.M."/>
            <person name="Suarez D.L."/>
            <person name="Swayne D.E."/>
        </authorList>
    </citation>
    <scope>NUCLEOTIDE SEQUENCE [LARGE SCALE GENOMIC DNA]</scope>
    <source>
        <strain evidence="7 8">KR-140</strain>
    </source>
</reference>
<dbReference type="InterPro" id="IPR015421">
    <property type="entry name" value="PyrdxlP-dep_Trfase_major"/>
</dbReference>
<proteinExistence type="inferred from homology"/>
<protein>
    <submittedName>
        <fullName evidence="7">GntR family transcriptional regulator / MocR family aminotransferase</fullName>
    </submittedName>
</protein>
<dbReference type="SUPFAM" id="SSF53383">
    <property type="entry name" value="PLP-dependent transferases"/>
    <property type="match status" value="1"/>
</dbReference>